<keyword evidence="3" id="KW-1185">Reference proteome</keyword>
<sequence>MKLSYYGELLFDRKVFIFIEQKLSTLV</sequence>
<protein>
    <submittedName>
        <fullName evidence="1">Uncharacterized protein</fullName>
    </submittedName>
</protein>
<organism evidence="1 3">
    <name type="scientific">Texcoconibacillus texcoconensis</name>
    <dbReference type="NCBI Taxonomy" id="1095777"/>
    <lineage>
        <taxon>Bacteria</taxon>
        <taxon>Bacillati</taxon>
        <taxon>Bacillota</taxon>
        <taxon>Bacilli</taxon>
        <taxon>Bacillales</taxon>
        <taxon>Bacillaceae</taxon>
        <taxon>Texcoconibacillus</taxon>
    </lineage>
</organism>
<evidence type="ECO:0000313" key="3">
    <source>
        <dbReference type="Proteomes" id="UP000551878"/>
    </source>
</evidence>
<dbReference type="Proteomes" id="UP000551878">
    <property type="component" value="Unassembled WGS sequence"/>
</dbReference>
<gene>
    <name evidence="1" type="ORF">HNQ41_002395</name>
    <name evidence="2" type="ORF">HNQ41_003326</name>
</gene>
<dbReference type="AlphaFoldDB" id="A0A840QSC9"/>
<evidence type="ECO:0000313" key="2">
    <source>
        <dbReference type="EMBL" id="MBB5175096.1"/>
    </source>
</evidence>
<dbReference type="EMBL" id="JACHHB010000010">
    <property type="protein sequence ID" value="MBB5174201.1"/>
    <property type="molecule type" value="Genomic_DNA"/>
</dbReference>
<name>A0A840QSC9_9BACI</name>
<reference evidence="1 3" key="1">
    <citation type="submission" date="2020-08" db="EMBL/GenBank/DDBJ databases">
        <title>Genomic Encyclopedia of Type Strains, Phase IV (KMG-IV): sequencing the most valuable type-strain genomes for metagenomic binning, comparative biology and taxonomic classification.</title>
        <authorList>
            <person name="Goeker M."/>
        </authorList>
    </citation>
    <scope>NUCLEOTIDE SEQUENCE [LARGE SCALE GENOMIC DNA]</scope>
    <source>
        <strain evidence="1 3">DSM 24696</strain>
    </source>
</reference>
<dbReference type="EMBL" id="JACHHB010000025">
    <property type="protein sequence ID" value="MBB5175096.1"/>
    <property type="molecule type" value="Genomic_DNA"/>
</dbReference>
<evidence type="ECO:0000313" key="1">
    <source>
        <dbReference type="EMBL" id="MBB5174201.1"/>
    </source>
</evidence>
<accession>A0A840QSC9</accession>
<comment type="caution">
    <text evidence="1">The sequence shown here is derived from an EMBL/GenBank/DDBJ whole genome shotgun (WGS) entry which is preliminary data.</text>
</comment>
<proteinExistence type="predicted"/>